<name>A0A382TK35_9ZZZZ</name>
<dbReference type="PROSITE" id="PS51318">
    <property type="entry name" value="TAT"/>
    <property type="match status" value="1"/>
</dbReference>
<dbReference type="InterPro" id="IPR006311">
    <property type="entry name" value="TAT_signal"/>
</dbReference>
<gene>
    <name evidence="1" type="ORF">METZ01_LOCUS375290</name>
</gene>
<sequence length="240" mass="25740">MNKSTVWGSLITGSMLKFLGQPTRHCDGVSRRIFLRAGALGVGGFTLADLLRAEAISGSSHKAVINIHLDGGPPQMDMIDPKPEAPSDLRGEFSSIKTKLPGVHLTELMPQVAAAADKFVFLRSLVGSAGRHDGFQCQSGYNSKDLSGIGGRPAMGCVVDKLLGTRGNAPAFVDLMQGRPLARNSARPGFLGPAFKPFRPDISHLFQRELEEGMKGELARLGEDHQISLKLLPDLNAARM</sequence>
<evidence type="ECO:0000313" key="1">
    <source>
        <dbReference type="EMBL" id="SVD22436.1"/>
    </source>
</evidence>
<protein>
    <recommendedName>
        <fullName evidence="2">DUF1501 domain-containing protein</fullName>
    </recommendedName>
</protein>
<accession>A0A382TK35</accession>
<proteinExistence type="predicted"/>
<evidence type="ECO:0008006" key="2">
    <source>
        <dbReference type="Google" id="ProtNLM"/>
    </source>
</evidence>
<dbReference type="Pfam" id="PF07394">
    <property type="entry name" value="DUF1501"/>
    <property type="match status" value="1"/>
</dbReference>
<dbReference type="InterPro" id="IPR010869">
    <property type="entry name" value="DUF1501"/>
</dbReference>
<reference evidence="1" key="1">
    <citation type="submission" date="2018-05" db="EMBL/GenBank/DDBJ databases">
        <authorList>
            <person name="Lanie J.A."/>
            <person name="Ng W.-L."/>
            <person name="Kazmierczak K.M."/>
            <person name="Andrzejewski T.M."/>
            <person name="Davidsen T.M."/>
            <person name="Wayne K.J."/>
            <person name="Tettelin H."/>
            <person name="Glass J.I."/>
            <person name="Rusch D."/>
            <person name="Podicherti R."/>
            <person name="Tsui H.-C.T."/>
            <person name="Winkler M.E."/>
        </authorList>
    </citation>
    <scope>NUCLEOTIDE SEQUENCE</scope>
</reference>
<dbReference type="AlphaFoldDB" id="A0A382TK35"/>
<dbReference type="EMBL" id="UINC01137224">
    <property type="protein sequence ID" value="SVD22436.1"/>
    <property type="molecule type" value="Genomic_DNA"/>
</dbReference>
<feature type="non-terminal residue" evidence="1">
    <location>
        <position position="240"/>
    </location>
</feature>
<organism evidence="1">
    <name type="scientific">marine metagenome</name>
    <dbReference type="NCBI Taxonomy" id="408172"/>
    <lineage>
        <taxon>unclassified sequences</taxon>
        <taxon>metagenomes</taxon>
        <taxon>ecological metagenomes</taxon>
    </lineage>
</organism>